<evidence type="ECO:0000256" key="2">
    <source>
        <dbReference type="SAM" id="Phobius"/>
    </source>
</evidence>
<name>A0AAD1XVC6_EUPCR</name>
<evidence type="ECO:0000313" key="3">
    <source>
        <dbReference type="EMBL" id="CAI2379662.1"/>
    </source>
</evidence>
<organism evidence="3 4">
    <name type="scientific">Euplotes crassus</name>
    <dbReference type="NCBI Taxonomy" id="5936"/>
    <lineage>
        <taxon>Eukaryota</taxon>
        <taxon>Sar</taxon>
        <taxon>Alveolata</taxon>
        <taxon>Ciliophora</taxon>
        <taxon>Intramacronucleata</taxon>
        <taxon>Spirotrichea</taxon>
        <taxon>Hypotrichia</taxon>
        <taxon>Euplotida</taxon>
        <taxon>Euplotidae</taxon>
        <taxon>Moneuplotes</taxon>
    </lineage>
</organism>
<feature type="transmembrane region" description="Helical" evidence="2">
    <location>
        <begin position="744"/>
        <end position="764"/>
    </location>
</feature>
<feature type="transmembrane region" description="Helical" evidence="2">
    <location>
        <begin position="705"/>
        <end position="724"/>
    </location>
</feature>
<keyword evidence="4" id="KW-1185">Reference proteome</keyword>
<keyword evidence="2" id="KW-0472">Membrane</keyword>
<protein>
    <submittedName>
        <fullName evidence="3">Uncharacterized protein</fullName>
    </submittedName>
</protein>
<keyword evidence="2" id="KW-1133">Transmembrane helix</keyword>
<feature type="transmembrane region" description="Helical" evidence="2">
    <location>
        <begin position="665"/>
        <end position="684"/>
    </location>
</feature>
<gene>
    <name evidence="3" type="ORF">ECRASSUSDP1_LOCUS21075</name>
</gene>
<comment type="caution">
    <text evidence="3">The sequence shown here is derived from an EMBL/GenBank/DDBJ whole genome shotgun (WGS) entry which is preliminary data.</text>
</comment>
<dbReference type="AlphaFoldDB" id="A0AAD1XVC6"/>
<evidence type="ECO:0000256" key="1">
    <source>
        <dbReference type="SAM" id="MobiDB-lite"/>
    </source>
</evidence>
<proteinExistence type="predicted"/>
<keyword evidence="2" id="KW-0812">Transmembrane</keyword>
<feature type="transmembrane region" description="Helical" evidence="2">
    <location>
        <begin position="819"/>
        <end position="839"/>
    </location>
</feature>
<feature type="transmembrane region" description="Helical" evidence="2">
    <location>
        <begin position="883"/>
        <end position="908"/>
    </location>
</feature>
<sequence length="999" mass="111427">MLFLAVWVQEICTTTCPNTTLAAQQVETYKFTMSGYSRAEITKVVRDESSGNIYYYGRVYNTERSLFMKYDENNTQIWRKVYQNIPCSYAFCVTSDETYTYSLSFSTNRLKIFQQNATDGQISGGKETTAYFTTDESKITTSLTDETVYISVLEVGTNDPAVCRWTITSADLQCVIYPGHNIAKEIIGYDSSQLIFVIDDTNAAKNLKIKKIDFDNIADVTVWDRKIECPTASCSAAGLSAGNTNDTTTKIAMSFNNQVILTVFNVTDGAFVGNRSIFNDTGAGCTGVNSISKTGTGLFFVLKCTKQYMMHYYYNAESWGTPFEIVDSSITFNSVANAGQFYYLTGGIDISGDLHGYINKGPSNSMAAFTSISSASTYPSQLDNVTYPVVTDTATVVSSTNTTMSHTTLFTEDLSATYTPEASSSITDESFWLNTFGSDIDSGATKVFNISLTCSVGGSTPMTHTVVQYSSQALPPSVSLDDSTYQLTMSSDSFTSAHTYRFVIETVIGATTYTKTVRISVNIPVVTTNPTSTTNSSSSGEPAANETETPQAVSMTKTVTQTAVGGGIALGAISGALSSSSPHNLWTLMNQFQMFLLLNLLGANLHQYIKDYLAGFEFANFNLEFFSIQNIHFVNDFFQFFSCKESNEDYELVGFNYKCTLLNNFQLFLIFIPLVFSHIFINIMDKRYEGKNTFLGRLFMKLYQLWNFAIYFRIILEAYLFLYFSSLNEIYIFDVSREVKGLSFAISFCVLLGLLALVMFIFWVSFKASDPKFIVEISKCSELFLGTKQGIYARLFQFVFILRRILSASWIVFSNRLVIEARICVFLIIQVFSFGYVVVIRPFDGVKENIIEALHDGIYCCVCVFLIHYNSSSRWTDSAGTTVVTVLTVNGILILIIQIIAIILTCMLKCKPKKREQVNSRVAPCKVSDNSRLDSIQEFNMKKGSSANTLVISNDQKDMKDCSSINSQGVSRIDNYMRELQDEMPGLEIEESKEIQSKE</sequence>
<reference evidence="3" key="1">
    <citation type="submission" date="2023-07" db="EMBL/GenBank/DDBJ databases">
        <authorList>
            <consortium name="AG Swart"/>
            <person name="Singh M."/>
            <person name="Singh A."/>
            <person name="Seah K."/>
            <person name="Emmerich C."/>
        </authorList>
    </citation>
    <scope>NUCLEOTIDE SEQUENCE</scope>
    <source>
        <strain evidence="3">DP1</strain>
    </source>
</reference>
<evidence type="ECO:0000313" key="4">
    <source>
        <dbReference type="Proteomes" id="UP001295684"/>
    </source>
</evidence>
<dbReference type="Proteomes" id="UP001295684">
    <property type="component" value="Unassembled WGS sequence"/>
</dbReference>
<feature type="compositionally biased region" description="Low complexity" evidence="1">
    <location>
        <begin position="528"/>
        <end position="539"/>
    </location>
</feature>
<dbReference type="EMBL" id="CAMPGE010021517">
    <property type="protein sequence ID" value="CAI2379662.1"/>
    <property type="molecule type" value="Genomic_DNA"/>
</dbReference>
<accession>A0AAD1XVC6</accession>
<feature type="region of interest" description="Disordered" evidence="1">
    <location>
        <begin position="528"/>
        <end position="553"/>
    </location>
</feature>